<dbReference type="SUPFAM" id="SSF57863">
    <property type="entry name" value="ArfGap/RecO-like zinc finger"/>
    <property type="match status" value="1"/>
</dbReference>
<dbReference type="InterPro" id="IPR038508">
    <property type="entry name" value="ArfGAP_dom_sf"/>
</dbReference>
<accession>A0A0D6R8I1</accession>
<feature type="compositionally biased region" description="Low complexity" evidence="6">
    <location>
        <begin position="214"/>
        <end position="225"/>
    </location>
</feature>
<evidence type="ECO:0000256" key="2">
    <source>
        <dbReference type="ARBA" id="ARBA00022723"/>
    </source>
</evidence>
<feature type="region of interest" description="Disordered" evidence="6">
    <location>
        <begin position="146"/>
        <end position="193"/>
    </location>
</feature>
<dbReference type="InterPro" id="IPR037278">
    <property type="entry name" value="ARFGAP/RecO"/>
</dbReference>
<proteinExistence type="predicted"/>
<reference evidence="8" key="1">
    <citation type="submission" date="2015-03" db="EMBL/GenBank/DDBJ databases">
        <title>A transcriptome of Araucaria cunninghamii, an australian fine timber species.</title>
        <authorList>
            <person name="Jing Yi C.J.Y."/>
            <person name="Yin San L.Y.S."/>
            <person name="Abdul Karim S.S."/>
            <person name="Wan Azmi N.N."/>
            <person name="Hercus R.R."/>
            <person name="Croft L.L."/>
        </authorList>
    </citation>
    <scope>NUCLEOTIDE SEQUENCE</scope>
    <source>
        <strain evidence="8">MI0301</strain>
        <tissue evidence="8">Leaf</tissue>
    </source>
</reference>
<evidence type="ECO:0000256" key="6">
    <source>
        <dbReference type="SAM" id="MobiDB-lite"/>
    </source>
</evidence>
<dbReference type="Gene3D" id="1.10.220.150">
    <property type="entry name" value="Arf GTPase activating protein"/>
    <property type="match status" value="1"/>
</dbReference>
<dbReference type="InterPro" id="IPR001164">
    <property type="entry name" value="ArfGAP_dom"/>
</dbReference>
<keyword evidence="2" id="KW-0479">Metal-binding</keyword>
<dbReference type="Pfam" id="PF01412">
    <property type="entry name" value="ArfGap"/>
    <property type="match status" value="1"/>
</dbReference>
<keyword evidence="3 5" id="KW-0863">Zinc-finger</keyword>
<evidence type="ECO:0000259" key="7">
    <source>
        <dbReference type="PROSITE" id="PS50115"/>
    </source>
</evidence>
<evidence type="ECO:0000256" key="1">
    <source>
        <dbReference type="ARBA" id="ARBA00022468"/>
    </source>
</evidence>
<dbReference type="CDD" id="cd08204">
    <property type="entry name" value="ArfGap"/>
    <property type="match status" value="1"/>
</dbReference>
<feature type="region of interest" description="Disordered" evidence="6">
    <location>
        <begin position="300"/>
        <end position="326"/>
    </location>
</feature>
<evidence type="ECO:0000313" key="8">
    <source>
        <dbReference type="EMBL" id="JAG99174.1"/>
    </source>
</evidence>
<protein>
    <recommendedName>
        <fullName evidence="7">Arf-GAP domain-containing protein</fullName>
    </recommendedName>
</protein>
<evidence type="ECO:0000256" key="3">
    <source>
        <dbReference type="ARBA" id="ARBA00022771"/>
    </source>
</evidence>
<dbReference type="PRINTS" id="PR00405">
    <property type="entry name" value="REVINTRACTNG"/>
</dbReference>
<feature type="compositionally biased region" description="Low complexity" evidence="6">
    <location>
        <begin position="305"/>
        <end position="321"/>
    </location>
</feature>
<name>A0A0D6R8I1_ARACU</name>
<feature type="region of interest" description="Disordered" evidence="6">
    <location>
        <begin position="465"/>
        <end position="493"/>
    </location>
</feature>
<dbReference type="FunFam" id="1.10.220.150:FF:000009">
    <property type="entry name" value="stromal membrane-associated protein 1 isoform X1"/>
    <property type="match status" value="1"/>
</dbReference>
<feature type="compositionally biased region" description="Low complexity" evidence="6">
    <location>
        <begin position="469"/>
        <end position="493"/>
    </location>
</feature>
<keyword evidence="4" id="KW-0862">Zinc</keyword>
<dbReference type="GO" id="GO:0008270">
    <property type="term" value="F:zinc ion binding"/>
    <property type="evidence" value="ECO:0007669"/>
    <property type="project" value="UniProtKB-KW"/>
</dbReference>
<feature type="region of interest" description="Disordered" evidence="6">
    <location>
        <begin position="205"/>
        <end position="225"/>
    </location>
</feature>
<dbReference type="SMART" id="SM00105">
    <property type="entry name" value="ArfGap"/>
    <property type="match status" value="1"/>
</dbReference>
<feature type="domain" description="Arf-GAP" evidence="7">
    <location>
        <begin position="18"/>
        <end position="132"/>
    </location>
</feature>
<feature type="compositionally biased region" description="Basic and acidic residues" evidence="6">
    <location>
        <begin position="155"/>
        <end position="193"/>
    </location>
</feature>
<dbReference type="PANTHER" id="PTHR46419:SF2">
    <property type="entry name" value="ADP-RIBOSYLATION FACTOR GTPASE-ACTIVATING PROTEIN AGD5"/>
    <property type="match status" value="1"/>
</dbReference>
<dbReference type="PROSITE" id="PS50115">
    <property type="entry name" value="ARFGAP"/>
    <property type="match status" value="1"/>
</dbReference>
<dbReference type="GO" id="GO:0005096">
    <property type="term" value="F:GTPase activator activity"/>
    <property type="evidence" value="ECO:0007669"/>
    <property type="project" value="UniProtKB-KW"/>
</dbReference>
<evidence type="ECO:0000256" key="4">
    <source>
        <dbReference type="ARBA" id="ARBA00022833"/>
    </source>
</evidence>
<sequence length="505" mass="54931">MASNEKASVTKELNARHRKILEGLMKLPENRECADCKSRGPRWASVNLGIFVCIQCSGIHRSLGVHISKVRSATLDTWLPEQVAFIQSMGNAKANSYWEAELPPNYDRVGLENFIRAKYDEKRWIPRNSRSPPRLVDEKYLSVEKQQTVNGRHHHGDDVGHSHSEKEVDNFDKRNGRDQGHKHESSPSQDSRKLHQDILKGTAIPAIAPPKGSPQPAQSVSVSSSQKVEAQTDLFNLLSIDEPAETVEESPSQIDDDNTWAAFQSAEAKQLTEKKETSSSAAKNDVMAGLEDLFKPSLPVIDSLSQPQPQASPQSQSQPQSEHQLPKDAKNDIMSLFEKSTMSSPYMLQQQQMAAFLAQQQSMLMAATAPPGMFQSQQQLPNNMDTKPGNSLGVTAEQALKNVHFQFPGMTIPGLVNNLGTQNVLQPSTQAAGFVQPNLSFLQVAAGSSGMYNGGTSSIAMSYNSSSLSVPANPRPAAASSEASTSSSGASYDFSSLVSGVLSKQ</sequence>
<dbReference type="EMBL" id="GCKF01006890">
    <property type="protein sequence ID" value="JAG99174.1"/>
    <property type="molecule type" value="Transcribed_RNA"/>
</dbReference>
<dbReference type="PANTHER" id="PTHR46419">
    <property type="entry name" value="ADP-RIBOSYLATION FACTOR GTPASE-ACTIVATING PROTEIN AGD5"/>
    <property type="match status" value="1"/>
</dbReference>
<keyword evidence="1" id="KW-0343">GTPase activation</keyword>
<organism evidence="8">
    <name type="scientific">Araucaria cunninghamii</name>
    <name type="common">Hoop pine</name>
    <name type="synonym">Moreton Bay pine</name>
    <dbReference type="NCBI Taxonomy" id="56994"/>
    <lineage>
        <taxon>Eukaryota</taxon>
        <taxon>Viridiplantae</taxon>
        <taxon>Streptophyta</taxon>
        <taxon>Embryophyta</taxon>
        <taxon>Tracheophyta</taxon>
        <taxon>Spermatophyta</taxon>
        <taxon>Pinopsida</taxon>
        <taxon>Pinidae</taxon>
        <taxon>Conifers II</taxon>
        <taxon>Araucariales</taxon>
        <taxon>Araucariaceae</taxon>
        <taxon>Araucaria</taxon>
    </lineage>
</organism>
<dbReference type="InterPro" id="IPR044520">
    <property type="entry name" value="ARF_GAP_AGD5/15"/>
</dbReference>
<evidence type="ECO:0000256" key="5">
    <source>
        <dbReference type="PROSITE-ProRule" id="PRU00288"/>
    </source>
</evidence>
<dbReference type="AlphaFoldDB" id="A0A0D6R8I1"/>